<name>A0A7V8SZK7_9BACT</name>
<dbReference type="EMBL" id="JACDQQ010002191">
    <property type="protein sequence ID" value="MBA0087797.1"/>
    <property type="molecule type" value="Genomic_DNA"/>
</dbReference>
<evidence type="ECO:0000313" key="4">
    <source>
        <dbReference type="Proteomes" id="UP000567293"/>
    </source>
</evidence>
<reference evidence="3" key="1">
    <citation type="submission" date="2020-06" db="EMBL/GenBank/DDBJ databases">
        <title>Legume-microbial interactions unlock mineral nutrients during tropical forest succession.</title>
        <authorList>
            <person name="Epihov D.Z."/>
        </authorList>
    </citation>
    <scope>NUCLEOTIDE SEQUENCE [LARGE SCALE GENOMIC DNA]</scope>
    <source>
        <strain evidence="3">Pan2503</strain>
    </source>
</reference>
<sequence length="375" mass="41179">MSEWKSEILRRLASLNLAPAREVEIADELAQHLEDRYQELLSRGETPESAERAALDELRGEDLLARSLRPVERSFYREPIAPGRAAGNFFSDVPQDIRYAFRILRKTPVITAIALLSLALGVGANTAIFSLIDAVMLRMLPVQNPEQLALIKFRSPASAHLRQSATNPIWEQVREHQDAFSGVFAWSPETFDLADGGEVNNIHGIYASGSYFTTLGVRPAAGRLMAASDDVRNCAGVAVLSYGFWQERYAGAQSAIGSTIRLNGHSFPIIGVAQRGFFGTEIGVPLDVAIPICAEGILDGKNSMLDDRSSWWLEMMGRLKTGMTVEQADARMKVISPPLFGAVVPQDWPAKYQDVFRQYTFAILNGDTGTGGIYG</sequence>
<keyword evidence="1" id="KW-1133">Transmembrane helix</keyword>
<dbReference type="InterPro" id="IPR025857">
    <property type="entry name" value="MacB_PCD"/>
</dbReference>
<evidence type="ECO:0000256" key="1">
    <source>
        <dbReference type="SAM" id="Phobius"/>
    </source>
</evidence>
<keyword evidence="1" id="KW-0812">Transmembrane</keyword>
<dbReference type="Pfam" id="PF12704">
    <property type="entry name" value="MacB_PCD"/>
    <property type="match status" value="1"/>
</dbReference>
<feature type="transmembrane region" description="Helical" evidence="1">
    <location>
        <begin position="109"/>
        <end position="132"/>
    </location>
</feature>
<gene>
    <name evidence="3" type="ORF">HRJ53_22655</name>
</gene>
<evidence type="ECO:0000259" key="2">
    <source>
        <dbReference type="Pfam" id="PF12704"/>
    </source>
</evidence>
<evidence type="ECO:0000313" key="3">
    <source>
        <dbReference type="EMBL" id="MBA0087797.1"/>
    </source>
</evidence>
<organism evidence="3 4">
    <name type="scientific">Candidatus Acidiferrum panamense</name>
    <dbReference type="NCBI Taxonomy" id="2741543"/>
    <lineage>
        <taxon>Bacteria</taxon>
        <taxon>Pseudomonadati</taxon>
        <taxon>Acidobacteriota</taxon>
        <taxon>Terriglobia</taxon>
        <taxon>Candidatus Acidiferrales</taxon>
        <taxon>Candidatus Acidiferrum</taxon>
    </lineage>
</organism>
<dbReference type="AlphaFoldDB" id="A0A7V8SZK7"/>
<keyword evidence="1" id="KW-0472">Membrane</keyword>
<keyword evidence="4" id="KW-1185">Reference proteome</keyword>
<dbReference type="InterPro" id="IPR047928">
    <property type="entry name" value="Perm_prefix_1"/>
</dbReference>
<accession>A0A7V8SZK7</accession>
<protein>
    <submittedName>
        <fullName evidence="3">ABC transporter permease</fullName>
    </submittedName>
</protein>
<feature type="non-terminal residue" evidence="3">
    <location>
        <position position="375"/>
    </location>
</feature>
<comment type="caution">
    <text evidence="3">The sequence shown here is derived from an EMBL/GenBank/DDBJ whole genome shotgun (WGS) entry which is preliminary data.</text>
</comment>
<proteinExistence type="predicted"/>
<dbReference type="NCBIfam" id="NF038403">
    <property type="entry name" value="perm_prefix_1"/>
    <property type="match status" value="1"/>
</dbReference>
<dbReference type="Proteomes" id="UP000567293">
    <property type="component" value="Unassembled WGS sequence"/>
</dbReference>
<feature type="domain" description="MacB-like periplasmic core" evidence="2">
    <location>
        <begin position="111"/>
        <end position="333"/>
    </location>
</feature>